<keyword evidence="7 9" id="KW-0472">Membrane</keyword>
<evidence type="ECO:0000256" key="5">
    <source>
        <dbReference type="ARBA" id="ARBA00022824"/>
    </source>
</evidence>
<dbReference type="EMBL" id="JMKJ01000595">
    <property type="protein sequence ID" value="KGG50163.1"/>
    <property type="molecule type" value="Genomic_DNA"/>
</dbReference>
<dbReference type="PANTHER" id="PTHR12174">
    <property type="entry name" value="SIGNAL PEPTIDE PEPTIDASE"/>
    <property type="match status" value="1"/>
</dbReference>
<sequence length="392" mass="43010">MDPLIVSYTAIITMAVLPIVIGSYRSIPSSKKKKETEIMSSRDAWLAPLVGSAVLVLLYVLVKYVSKEMINIFITGYVTFFGSVCIVQLITPELRSLIQRLLNIKPEEPADSPQEPISSNFSTAESASNAENSRAASSEDQSKATPPASSPHCDTISVLCPISLKLKIRKKVFFSLSFDILDILSVILVSAFAAYYVIYKNWIASNVYGEAICFGAISLIHLDSFITGSVLLSGLFLYDIFWVFGTDVMVTVAQSFDAPLLLRFPRNIFASSSQWTMLGLGDIVVPGIFISLCLRYDHEKAGKPESHDFAKPYFNTCLVAYVLGLITTIVVMHTFKAAQPALLYLSPACVLSVIFVAIFKGDLKNIISYTSGPNEEKKAKLVEEQPPAPNNS</sequence>
<dbReference type="AlphaFoldDB" id="A0A098VM64"/>
<comment type="similarity">
    <text evidence="2">Belongs to the peptidase A22B family.</text>
</comment>
<dbReference type="GO" id="GO:0042500">
    <property type="term" value="F:aspartic endopeptidase activity, intramembrane cleaving"/>
    <property type="evidence" value="ECO:0007669"/>
    <property type="project" value="InterPro"/>
</dbReference>
<dbReference type="Pfam" id="PF04258">
    <property type="entry name" value="Peptidase_A22B"/>
    <property type="match status" value="1"/>
</dbReference>
<organism evidence="10 11">
    <name type="scientific">Mitosporidium daphniae</name>
    <dbReference type="NCBI Taxonomy" id="1485682"/>
    <lineage>
        <taxon>Eukaryota</taxon>
        <taxon>Fungi</taxon>
        <taxon>Fungi incertae sedis</taxon>
        <taxon>Microsporidia</taxon>
        <taxon>Mitosporidium</taxon>
    </lineage>
</organism>
<evidence type="ECO:0000256" key="4">
    <source>
        <dbReference type="ARBA" id="ARBA00022801"/>
    </source>
</evidence>
<evidence type="ECO:0000256" key="6">
    <source>
        <dbReference type="ARBA" id="ARBA00022989"/>
    </source>
</evidence>
<dbReference type="InterPro" id="IPR006639">
    <property type="entry name" value="Preselin/SPP"/>
</dbReference>
<evidence type="ECO:0000313" key="10">
    <source>
        <dbReference type="EMBL" id="KGG50163.1"/>
    </source>
</evidence>
<evidence type="ECO:0000256" key="8">
    <source>
        <dbReference type="SAM" id="MobiDB-lite"/>
    </source>
</evidence>
<evidence type="ECO:0000256" key="9">
    <source>
        <dbReference type="SAM" id="Phobius"/>
    </source>
</evidence>
<feature type="transmembrane region" description="Helical" evidence="9">
    <location>
        <begin position="6"/>
        <end position="24"/>
    </location>
</feature>
<dbReference type="VEuPathDB" id="MicrosporidiaDB:DI09_84p20"/>
<keyword evidence="11" id="KW-1185">Reference proteome</keyword>
<evidence type="ECO:0000256" key="1">
    <source>
        <dbReference type="ARBA" id="ARBA00004477"/>
    </source>
</evidence>
<feature type="transmembrane region" description="Helical" evidence="9">
    <location>
        <begin position="313"/>
        <end position="335"/>
    </location>
</feature>
<dbReference type="InterPro" id="IPR007369">
    <property type="entry name" value="Peptidase_A22B_SPP"/>
</dbReference>
<keyword evidence="5" id="KW-0256">Endoplasmic reticulum</keyword>
<reference evidence="10 11" key="1">
    <citation type="submission" date="2014-04" db="EMBL/GenBank/DDBJ databases">
        <title>A new species of microsporidia sheds light on the evolution of extreme parasitism.</title>
        <authorList>
            <person name="Haag K.L."/>
            <person name="James T.Y."/>
            <person name="Larsson R."/>
            <person name="Schaer T.M."/>
            <person name="Refardt D."/>
            <person name="Pombert J.-F."/>
            <person name="Ebert D."/>
        </authorList>
    </citation>
    <scope>NUCLEOTIDE SEQUENCE [LARGE SCALE GENOMIC DNA]</scope>
    <source>
        <strain evidence="10 11">UGP3</strain>
        <tissue evidence="10">Spores</tissue>
    </source>
</reference>
<keyword evidence="3 9" id="KW-0812">Transmembrane</keyword>
<evidence type="ECO:0000256" key="2">
    <source>
        <dbReference type="ARBA" id="ARBA00006859"/>
    </source>
</evidence>
<evidence type="ECO:0000313" key="11">
    <source>
        <dbReference type="Proteomes" id="UP000029725"/>
    </source>
</evidence>
<feature type="transmembrane region" description="Helical" evidence="9">
    <location>
        <begin position="70"/>
        <end position="90"/>
    </location>
</feature>
<feature type="transmembrane region" description="Helical" evidence="9">
    <location>
        <begin position="273"/>
        <end position="292"/>
    </location>
</feature>
<feature type="region of interest" description="Disordered" evidence="8">
    <location>
        <begin position="132"/>
        <end position="151"/>
    </location>
</feature>
<dbReference type="GO" id="GO:0098554">
    <property type="term" value="C:cytoplasmic side of endoplasmic reticulum membrane"/>
    <property type="evidence" value="ECO:0007669"/>
    <property type="project" value="TreeGrafter"/>
</dbReference>
<dbReference type="SMART" id="SM00730">
    <property type="entry name" value="PSN"/>
    <property type="match status" value="1"/>
</dbReference>
<dbReference type="Proteomes" id="UP000029725">
    <property type="component" value="Unassembled WGS sequence"/>
</dbReference>
<feature type="transmembrane region" description="Helical" evidence="9">
    <location>
        <begin position="45"/>
        <end position="64"/>
    </location>
</feature>
<comment type="caution">
    <text evidence="10">The sequence shown here is derived from an EMBL/GenBank/DDBJ whole genome shotgun (WGS) entry which is preliminary data.</text>
</comment>
<dbReference type="OrthoDB" id="29661at2759"/>
<accession>A0A098VM64</accession>
<dbReference type="PANTHER" id="PTHR12174:SF23">
    <property type="entry name" value="MINOR HISTOCOMPATIBILITY ANTIGEN H13"/>
    <property type="match status" value="1"/>
</dbReference>
<evidence type="ECO:0000256" key="7">
    <source>
        <dbReference type="ARBA" id="ARBA00023136"/>
    </source>
</evidence>
<feature type="transmembrane region" description="Helical" evidence="9">
    <location>
        <begin position="341"/>
        <end position="359"/>
    </location>
</feature>
<feature type="transmembrane region" description="Helical" evidence="9">
    <location>
        <begin position="229"/>
        <end position="253"/>
    </location>
</feature>
<dbReference type="GO" id="GO:0006465">
    <property type="term" value="P:signal peptide processing"/>
    <property type="evidence" value="ECO:0007669"/>
    <property type="project" value="TreeGrafter"/>
</dbReference>
<keyword evidence="6 9" id="KW-1133">Transmembrane helix</keyword>
<name>A0A098VM64_9MICR</name>
<keyword evidence="4" id="KW-0378">Hydrolase</keyword>
<protein>
    <submittedName>
        <fullName evidence="10">Minor histocompatibility antigen H13</fullName>
    </submittedName>
</protein>
<dbReference type="GeneID" id="25260948"/>
<comment type="subcellular location">
    <subcellularLocation>
        <location evidence="1">Endoplasmic reticulum membrane</location>
        <topology evidence="1">Multi-pass membrane protein</topology>
    </subcellularLocation>
</comment>
<dbReference type="RefSeq" id="XP_013236599.1">
    <property type="nucleotide sequence ID" value="XM_013381145.1"/>
</dbReference>
<dbReference type="HOGENOM" id="CLU_023799_0_2_1"/>
<proteinExistence type="inferred from homology"/>
<dbReference type="GO" id="GO:0033619">
    <property type="term" value="P:membrane protein proteolysis"/>
    <property type="evidence" value="ECO:0007669"/>
    <property type="project" value="TreeGrafter"/>
</dbReference>
<gene>
    <name evidence="10" type="ORF">DI09_84p20</name>
</gene>
<feature type="transmembrane region" description="Helical" evidence="9">
    <location>
        <begin position="172"/>
        <end position="196"/>
    </location>
</feature>
<dbReference type="GO" id="GO:0098553">
    <property type="term" value="C:lumenal side of endoplasmic reticulum membrane"/>
    <property type="evidence" value="ECO:0007669"/>
    <property type="project" value="TreeGrafter"/>
</dbReference>
<evidence type="ECO:0000256" key="3">
    <source>
        <dbReference type="ARBA" id="ARBA00022692"/>
    </source>
</evidence>